<proteinExistence type="predicted"/>
<gene>
    <name evidence="1" type="ORF">Gotri_002738</name>
</gene>
<reference evidence="1 2" key="1">
    <citation type="journal article" date="2019" name="Genome Biol. Evol.">
        <title>Insights into the evolution of the New World diploid cottons (Gossypium, subgenus Houzingenia) based on genome sequencing.</title>
        <authorList>
            <person name="Grover C.E."/>
            <person name="Arick M.A. 2nd"/>
            <person name="Thrash A."/>
            <person name="Conover J.L."/>
            <person name="Sanders W.S."/>
            <person name="Peterson D.G."/>
            <person name="Frelichowski J.E."/>
            <person name="Scheffler J.A."/>
            <person name="Scheffler B.E."/>
            <person name="Wendel J.F."/>
        </authorList>
    </citation>
    <scope>NUCLEOTIDE SEQUENCE [LARGE SCALE GENOMIC DNA]</scope>
    <source>
        <strain evidence="1">8</strain>
        <tissue evidence="1">Leaf</tissue>
    </source>
</reference>
<feature type="non-terminal residue" evidence="1">
    <location>
        <position position="78"/>
    </location>
</feature>
<keyword evidence="2" id="KW-1185">Reference proteome</keyword>
<comment type="caution">
    <text evidence="1">The sequence shown here is derived from an EMBL/GenBank/DDBJ whole genome shotgun (WGS) entry which is preliminary data.</text>
</comment>
<evidence type="ECO:0008006" key="3">
    <source>
        <dbReference type="Google" id="ProtNLM"/>
    </source>
</evidence>
<organism evidence="1 2">
    <name type="scientific">Gossypium trilobum</name>
    <dbReference type="NCBI Taxonomy" id="34281"/>
    <lineage>
        <taxon>Eukaryota</taxon>
        <taxon>Viridiplantae</taxon>
        <taxon>Streptophyta</taxon>
        <taxon>Embryophyta</taxon>
        <taxon>Tracheophyta</taxon>
        <taxon>Spermatophyta</taxon>
        <taxon>Magnoliopsida</taxon>
        <taxon>eudicotyledons</taxon>
        <taxon>Gunneridae</taxon>
        <taxon>Pentapetalae</taxon>
        <taxon>rosids</taxon>
        <taxon>malvids</taxon>
        <taxon>Malvales</taxon>
        <taxon>Malvaceae</taxon>
        <taxon>Malvoideae</taxon>
        <taxon>Gossypium</taxon>
    </lineage>
</organism>
<dbReference type="Proteomes" id="UP000593568">
    <property type="component" value="Unassembled WGS sequence"/>
</dbReference>
<name>A0A7J9F9A3_9ROSI</name>
<accession>A0A7J9F9A3</accession>
<protein>
    <recommendedName>
        <fullName evidence="3">RNase H type-1 domain-containing protein</fullName>
    </recommendedName>
</protein>
<dbReference type="EMBL" id="JABEZW010000012">
    <property type="protein sequence ID" value="MBA0781857.1"/>
    <property type="molecule type" value="Genomic_DNA"/>
</dbReference>
<evidence type="ECO:0000313" key="1">
    <source>
        <dbReference type="EMBL" id="MBA0781857.1"/>
    </source>
</evidence>
<sequence>MGLHVGLTRVEIEVDALTVIQKLQTKRIERRANEVAHLLAVEGLKRNEDLSHRAMSGDVSANRVHVSAITYVATNRVH</sequence>
<dbReference type="AlphaFoldDB" id="A0A7J9F9A3"/>
<evidence type="ECO:0000313" key="2">
    <source>
        <dbReference type="Proteomes" id="UP000593568"/>
    </source>
</evidence>